<organism evidence="1 2">
    <name type="scientific">Racocetra persica</name>
    <dbReference type="NCBI Taxonomy" id="160502"/>
    <lineage>
        <taxon>Eukaryota</taxon>
        <taxon>Fungi</taxon>
        <taxon>Fungi incertae sedis</taxon>
        <taxon>Mucoromycota</taxon>
        <taxon>Glomeromycotina</taxon>
        <taxon>Glomeromycetes</taxon>
        <taxon>Diversisporales</taxon>
        <taxon>Gigasporaceae</taxon>
        <taxon>Racocetra</taxon>
    </lineage>
</organism>
<gene>
    <name evidence="1" type="ORF">RPERSI_LOCUS25062</name>
</gene>
<dbReference type="EMBL" id="CAJVQC010081860">
    <property type="protein sequence ID" value="CAG8819104.1"/>
    <property type="molecule type" value="Genomic_DNA"/>
</dbReference>
<accession>A0ACA9RZA8</accession>
<proteinExistence type="predicted"/>
<comment type="caution">
    <text evidence="1">The sequence shown here is derived from an EMBL/GenBank/DDBJ whole genome shotgun (WGS) entry which is preliminary data.</text>
</comment>
<reference evidence="1" key="1">
    <citation type="submission" date="2021-06" db="EMBL/GenBank/DDBJ databases">
        <authorList>
            <person name="Kallberg Y."/>
            <person name="Tangrot J."/>
            <person name="Rosling A."/>
        </authorList>
    </citation>
    <scope>NUCLEOTIDE SEQUENCE</scope>
    <source>
        <strain evidence="1">MA461A</strain>
    </source>
</reference>
<evidence type="ECO:0000313" key="1">
    <source>
        <dbReference type="EMBL" id="CAG8819104.1"/>
    </source>
</evidence>
<evidence type="ECO:0000313" key="2">
    <source>
        <dbReference type="Proteomes" id="UP000789920"/>
    </source>
</evidence>
<name>A0ACA9RZA8_9GLOM</name>
<dbReference type="Proteomes" id="UP000789920">
    <property type="component" value="Unassembled WGS sequence"/>
</dbReference>
<feature type="non-terminal residue" evidence="1">
    <location>
        <position position="149"/>
    </location>
</feature>
<sequence length="149" mass="16851">VDAPEATVLYKKKKVNLLDQALSYVSPPAIYPSDASISESVTSINGIWPPTRLQHWKPDVDTIANVNIYHNLNTLMDPCYEFSKQKNSDFKAGDPNIGKGIPDYTCRVFRNGDGKIVIPIEIKRNLVVESLINDKELALKSRWNQPLRR</sequence>
<feature type="non-terminal residue" evidence="1">
    <location>
        <position position="1"/>
    </location>
</feature>
<protein>
    <submittedName>
        <fullName evidence="1">21968_t:CDS:1</fullName>
    </submittedName>
</protein>
<keyword evidence="2" id="KW-1185">Reference proteome</keyword>